<dbReference type="AlphaFoldDB" id="A0A1H9F7B3"/>
<dbReference type="OrthoDB" id="9804926at2"/>
<dbReference type="GO" id="GO:0008233">
    <property type="term" value="F:peptidase activity"/>
    <property type="evidence" value="ECO:0007669"/>
    <property type="project" value="UniProtKB-KW"/>
</dbReference>
<dbReference type="EMBL" id="FOFG01000004">
    <property type="protein sequence ID" value="SEQ33333.1"/>
    <property type="molecule type" value="Genomic_DNA"/>
</dbReference>
<keyword evidence="1" id="KW-1188">Viral release from host cell</keyword>
<dbReference type="Pfam" id="PF04586">
    <property type="entry name" value="Peptidase_S78"/>
    <property type="match status" value="1"/>
</dbReference>
<feature type="domain" description="Prohead serine protease" evidence="4">
    <location>
        <begin position="14"/>
        <end position="166"/>
    </location>
</feature>
<keyword evidence="3" id="KW-0378">Hydrolase</keyword>
<keyword evidence="6" id="KW-1185">Reference proteome</keyword>
<sequence>MQLKHAALKIRDFDLEVKAVSDDGLFSGYGSVFGAIDSYNEVVAPGAFSATLADIKAKGRPVPVLWQHRSGQPIGVYEDLKQDATGLQVKGRLLKDDVAQAKEAYALMKAGAVSGLSIGYYVRNSSYDEKTGIRTLNQLDLVEISLVTFPANDEARVDAIKMKLAHGSLPTLPEFEKFLREAGFSKSQSAVLANRGLSHLLRSESEGEAIQTEAAKSLLTQLSGFKLPSF</sequence>
<organism evidence="5 6">
    <name type="scientific">Faunimonas pinastri</name>
    <dbReference type="NCBI Taxonomy" id="1855383"/>
    <lineage>
        <taxon>Bacteria</taxon>
        <taxon>Pseudomonadati</taxon>
        <taxon>Pseudomonadota</taxon>
        <taxon>Alphaproteobacteria</taxon>
        <taxon>Hyphomicrobiales</taxon>
        <taxon>Afifellaceae</taxon>
        <taxon>Faunimonas</taxon>
    </lineage>
</organism>
<dbReference type="RefSeq" id="WP_092495903.1">
    <property type="nucleotide sequence ID" value="NZ_FOFG01000004.1"/>
</dbReference>
<evidence type="ECO:0000256" key="1">
    <source>
        <dbReference type="ARBA" id="ARBA00022612"/>
    </source>
</evidence>
<evidence type="ECO:0000256" key="2">
    <source>
        <dbReference type="ARBA" id="ARBA00022670"/>
    </source>
</evidence>
<evidence type="ECO:0000259" key="4">
    <source>
        <dbReference type="Pfam" id="PF04586"/>
    </source>
</evidence>
<dbReference type="STRING" id="1855383.SAMN05216548_10413"/>
<evidence type="ECO:0000256" key="3">
    <source>
        <dbReference type="ARBA" id="ARBA00022801"/>
    </source>
</evidence>
<gene>
    <name evidence="5" type="ORF">SAMN05216548_10413</name>
</gene>
<dbReference type="Proteomes" id="UP000199647">
    <property type="component" value="Unassembled WGS sequence"/>
</dbReference>
<dbReference type="InterPro" id="IPR054613">
    <property type="entry name" value="Peptidase_S78_dom"/>
</dbReference>
<proteinExistence type="predicted"/>
<dbReference type="GO" id="GO:0006508">
    <property type="term" value="P:proteolysis"/>
    <property type="evidence" value="ECO:0007669"/>
    <property type="project" value="UniProtKB-KW"/>
</dbReference>
<protein>
    <recommendedName>
        <fullName evidence="4">Prohead serine protease domain-containing protein</fullName>
    </recommendedName>
</protein>
<dbReference type="InterPro" id="IPR006433">
    <property type="entry name" value="Prohead_protease"/>
</dbReference>
<accession>A0A1H9F7B3</accession>
<name>A0A1H9F7B3_9HYPH</name>
<evidence type="ECO:0000313" key="5">
    <source>
        <dbReference type="EMBL" id="SEQ33333.1"/>
    </source>
</evidence>
<reference evidence="5 6" key="1">
    <citation type="submission" date="2016-10" db="EMBL/GenBank/DDBJ databases">
        <authorList>
            <person name="de Groot N.N."/>
        </authorList>
    </citation>
    <scope>NUCLEOTIDE SEQUENCE [LARGE SCALE GENOMIC DNA]</scope>
    <source>
        <strain evidence="5 6">A52C2</strain>
    </source>
</reference>
<keyword evidence="2" id="KW-0645">Protease</keyword>
<evidence type="ECO:0000313" key="6">
    <source>
        <dbReference type="Proteomes" id="UP000199647"/>
    </source>
</evidence>
<dbReference type="NCBIfam" id="TIGR01543">
    <property type="entry name" value="proheadase_HK97"/>
    <property type="match status" value="1"/>
</dbReference>
<dbReference type="SUPFAM" id="SSF50789">
    <property type="entry name" value="Herpes virus serine proteinase, assemblin"/>
    <property type="match status" value="1"/>
</dbReference>